<name>A0A914V1Q1_9BILA</name>
<evidence type="ECO:0000256" key="1">
    <source>
        <dbReference type="ARBA" id="ARBA00023172"/>
    </source>
</evidence>
<dbReference type="GO" id="GO:0015074">
    <property type="term" value="P:DNA integration"/>
    <property type="evidence" value="ECO:0007669"/>
    <property type="project" value="InterPro"/>
</dbReference>
<sequence>MFCSRGKAAYHLPRSSMTPGLLEQIFQLQSGTVSLFDADNMLCIWNGMSFFDRRQGKPPFTAMGCAEVSFEPTSPPHSYASLREMQKALAVARKTGLRPPTPLSYAVAPGSVPGTSPFSAVPPPGVRKRRSTGPVEVAPAPLAKVLKVYSTTRDAASGKPKRTTCELVHVDLTEENCSVPHINAELRAKVTDKTVVLCDIGGVPIPDDDTTRTAKFWGFGRGTAGNARKYFALPPVEIESDDEDDSADDSTMATATQSNPKKDVSMGKRVTTTHMSDDCVRAELRRVQTTCGITRALITHSFREGVATTATERGVPARAVMAVVDGRPESFDQYKIYTKSVARLTPLPTTYSKTFDLSKAFDKVDFPVSAKVRLLTNTAEKALEVEEVVE</sequence>
<proteinExistence type="predicted"/>
<dbReference type="WBParaSite" id="PSAMB.scaffold1429size31616.g13072.t1">
    <property type="protein sequence ID" value="PSAMB.scaffold1429size31616.g13072.t1"/>
    <property type="gene ID" value="PSAMB.scaffold1429size31616.g13072"/>
</dbReference>
<evidence type="ECO:0000256" key="2">
    <source>
        <dbReference type="SAM" id="MobiDB-lite"/>
    </source>
</evidence>
<feature type="compositionally biased region" description="Acidic residues" evidence="2">
    <location>
        <begin position="239"/>
        <end position="248"/>
    </location>
</feature>
<evidence type="ECO:0000313" key="3">
    <source>
        <dbReference type="Proteomes" id="UP000887566"/>
    </source>
</evidence>
<organism evidence="3 4">
    <name type="scientific">Plectus sambesii</name>
    <dbReference type="NCBI Taxonomy" id="2011161"/>
    <lineage>
        <taxon>Eukaryota</taxon>
        <taxon>Metazoa</taxon>
        <taxon>Ecdysozoa</taxon>
        <taxon>Nematoda</taxon>
        <taxon>Chromadorea</taxon>
        <taxon>Plectida</taxon>
        <taxon>Plectina</taxon>
        <taxon>Plectoidea</taxon>
        <taxon>Plectidae</taxon>
        <taxon>Plectus</taxon>
    </lineage>
</organism>
<dbReference type="Gene3D" id="1.10.443.10">
    <property type="entry name" value="Intergrase catalytic core"/>
    <property type="match status" value="1"/>
</dbReference>
<accession>A0A914V1Q1</accession>
<feature type="region of interest" description="Disordered" evidence="2">
    <location>
        <begin position="239"/>
        <end position="268"/>
    </location>
</feature>
<dbReference type="InterPro" id="IPR011010">
    <property type="entry name" value="DNA_brk_join_enz"/>
</dbReference>
<dbReference type="GO" id="GO:0006310">
    <property type="term" value="P:DNA recombination"/>
    <property type="evidence" value="ECO:0007669"/>
    <property type="project" value="UniProtKB-KW"/>
</dbReference>
<keyword evidence="3" id="KW-1185">Reference proteome</keyword>
<keyword evidence="1" id="KW-0233">DNA recombination</keyword>
<dbReference type="Proteomes" id="UP000887566">
    <property type="component" value="Unplaced"/>
</dbReference>
<evidence type="ECO:0000313" key="4">
    <source>
        <dbReference type="WBParaSite" id="PSAMB.scaffold1429size31616.g13072.t1"/>
    </source>
</evidence>
<dbReference type="GO" id="GO:0003677">
    <property type="term" value="F:DNA binding"/>
    <property type="evidence" value="ECO:0007669"/>
    <property type="project" value="InterPro"/>
</dbReference>
<dbReference type="SUPFAM" id="SSF56349">
    <property type="entry name" value="DNA breaking-rejoining enzymes"/>
    <property type="match status" value="1"/>
</dbReference>
<dbReference type="AlphaFoldDB" id="A0A914V1Q1"/>
<dbReference type="InterPro" id="IPR013762">
    <property type="entry name" value="Integrase-like_cat_sf"/>
</dbReference>
<reference evidence="4" key="1">
    <citation type="submission" date="2022-11" db="UniProtKB">
        <authorList>
            <consortium name="WormBaseParasite"/>
        </authorList>
    </citation>
    <scope>IDENTIFICATION</scope>
</reference>
<protein>
    <submittedName>
        <fullName evidence="4">Uncharacterized protein</fullName>
    </submittedName>
</protein>